<protein>
    <submittedName>
        <fullName evidence="2">Uncharacterized protein</fullName>
    </submittedName>
</protein>
<name>A0AC34QKU7_9BILA</name>
<evidence type="ECO:0000313" key="2">
    <source>
        <dbReference type="WBParaSite" id="JU765_v2.g17299.t1"/>
    </source>
</evidence>
<accession>A0AC34QKU7</accession>
<dbReference type="Proteomes" id="UP000887576">
    <property type="component" value="Unplaced"/>
</dbReference>
<proteinExistence type="predicted"/>
<dbReference type="WBParaSite" id="JU765_v2.g17299.t1">
    <property type="protein sequence ID" value="JU765_v2.g17299.t1"/>
    <property type="gene ID" value="JU765_v2.g17299"/>
</dbReference>
<reference evidence="2" key="1">
    <citation type="submission" date="2025-08" db="UniProtKB">
        <authorList>
            <consortium name="WormBaseParasite"/>
        </authorList>
    </citation>
    <scope>IDENTIFICATION</scope>
</reference>
<sequence length="100" mass="11552">MKFLLILFLVFALTTTVQCLSLTDLYHSVMLKEYNFRFHDPALKSENFLKKSEKTPDVKPAAPAPAPVPIVLRKNLYEFAPPQHGFGKLQATRNRYLWTK</sequence>
<organism evidence="1 2">
    <name type="scientific">Panagrolaimus sp. JU765</name>
    <dbReference type="NCBI Taxonomy" id="591449"/>
    <lineage>
        <taxon>Eukaryota</taxon>
        <taxon>Metazoa</taxon>
        <taxon>Ecdysozoa</taxon>
        <taxon>Nematoda</taxon>
        <taxon>Chromadorea</taxon>
        <taxon>Rhabditida</taxon>
        <taxon>Tylenchina</taxon>
        <taxon>Panagrolaimomorpha</taxon>
        <taxon>Panagrolaimoidea</taxon>
        <taxon>Panagrolaimidae</taxon>
        <taxon>Panagrolaimus</taxon>
    </lineage>
</organism>
<evidence type="ECO:0000313" key="1">
    <source>
        <dbReference type="Proteomes" id="UP000887576"/>
    </source>
</evidence>